<dbReference type="Proteomes" id="UP000503540">
    <property type="component" value="Chromosome"/>
</dbReference>
<reference evidence="6 7" key="1">
    <citation type="journal article" date="2019" name="ACS Chem. Biol.">
        <title>Identification and Mobilization of a Cryptic Antibiotic Biosynthesis Gene Locus from a Human-Pathogenic Nocardia Isolate.</title>
        <authorList>
            <person name="Herisse M."/>
            <person name="Ishida K."/>
            <person name="Porter J.L."/>
            <person name="Howden B."/>
            <person name="Hertweck C."/>
            <person name="Stinear T.P."/>
            <person name="Pidot S.J."/>
        </authorList>
    </citation>
    <scope>NUCLEOTIDE SEQUENCE [LARGE SCALE GENOMIC DNA]</scope>
    <source>
        <strain evidence="6 7">AUSMDU00012717</strain>
    </source>
</reference>
<name>A0A6G9YQC5_9NOCA</name>
<evidence type="ECO:0000259" key="5">
    <source>
        <dbReference type="Pfam" id="PF00155"/>
    </source>
</evidence>
<comment type="cofactor">
    <cofactor evidence="1">
        <name>pyridoxal 5'-phosphate</name>
        <dbReference type="ChEBI" id="CHEBI:597326"/>
    </cofactor>
</comment>
<keyword evidence="2 6" id="KW-0032">Aminotransferase</keyword>
<dbReference type="PANTHER" id="PTHR42832:SF3">
    <property type="entry name" value="L-GLUTAMINE--4-(METHYLSULFANYL)-2-OXOBUTANOATE AMINOTRANSFERASE"/>
    <property type="match status" value="1"/>
</dbReference>
<dbReference type="Gene3D" id="3.40.640.10">
    <property type="entry name" value="Type I PLP-dependent aspartate aminotransferase-like (Major domain)"/>
    <property type="match status" value="1"/>
</dbReference>
<dbReference type="InterPro" id="IPR015421">
    <property type="entry name" value="PyrdxlP-dep_Trfase_major"/>
</dbReference>
<dbReference type="InterPro" id="IPR050881">
    <property type="entry name" value="LL-DAP_aminotransferase"/>
</dbReference>
<dbReference type="KEGG" id="nah:F5544_37860"/>
<evidence type="ECO:0000256" key="3">
    <source>
        <dbReference type="ARBA" id="ARBA00022679"/>
    </source>
</evidence>
<dbReference type="PANTHER" id="PTHR42832">
    <property type="entry name" value="AMINO ACID AMINOTRANSFERASE"/>
    <property type="match status" value="1"/>
</dbReference>
<dbReference type="GO" id="GO:0009016">
    <property type="term" value="F:succinyldiaminopimelate transaminase activity"/>
    <property type="evidence" value="ECO:0007669"/>
    <property type="project" value="UniProtKB-EC"/>
</dbReference>
<dbReference type="NCBIfam" id="TIGR03539">
    <property type="entry name" value="DapC_actino"/>
    <property type="match status" value="1"/>
</dbReference>
<evidence type="ECO:0000313" key="7">
    <source>
        <dbReference type="Proteomes" id="UP000503540"/>
    </source>
</evidence>
<gene>
    <name evidence="6" type="primary">dapC</name>
    <name evidence="6" type="ORF">F5544_37860</name>
</gene>
<evidence type="ECO:0000256" key="2">
    <source>
        <dbReference type="ARBA" id="ARBA00022576"/>
    </source>
</evidence>
<keyword evidence="3 6" id="KW-0808">Transferase</keyword>
<dbReference type="Pfam" id="PF00155">
    <property type="entry name" value="Aminotran_1_2"/>
    <property type="match status" value="1"/>
</dbReference>
<dbReference type="InterPro" id="IPR015422">
    <property type="entry name" value="PyrdxlP-dep_Trfase_small"/>
</dbReference>
<evidence type="ECO:0000256" key="1">
    <source>
        <dbReference type="ARBA" id="ARBA00001933"/>
    </source>
</evidence>
<dbReference type="InterPro" id="IPR019880">
    <property type="entry name" value="OxyQ"/>
</dbReference>
<dbReference type="InterPro" id="IPR015424">
    <property type="entry name" value="PyrdxlP-dep_Trfase"/>
</dbReference>
<evidence type="ECO:0000256" key="4">
    <source>
        <dbReference type="SAM" id="MobiDB-lite"/>
    </source>
</evidence>
<organism evidence="6 7">
    <name type="scientific">Nocardia arthritidis</name>
    <dbReference type="NCBI Taxonomy" id="228602"/>
    <lineage>
        <taxon>Bacteria</taxon>
        <taxon>Bacillati</taxon>
        <taxon>Actinomycetota</taxon>
        <taxon>Actinomycetes</taxon>
        <taxon>Mycobacteriales</taxon>
        <taxon>Nocardiaceae</taxon>
        <taxon>Nocardia</taxon>
    </lineage>
</organism>
<dbReference type="Gene3D" id="3.90.1150.10">
    <property type="entry name" value="Aspartate Aminotransferase, domain 1"/>
    <property type="match status" value="1"/>
</dbReference>
<sequence length="427" mass="46251">MPGGGDLLRGRHPGPVERLRQRERRFLQRPRLARRRDEGRRRRLRPAVHQGTPADGERVSRRTRVSALLPDFPWDTIASVKERAAAHPGGLVDLSVGTPVDPVDPLIRTALNAVAAVPGYPTTHGTPELRAAAVDALARRYRITGVHPSAVLPVIGTKELIAGLPRLLGLGADDLVVIPEVAYPTYEVGALLAGTRMLRADGLTQLGPERPALIFLNSPSNPTGRVLGVDHLRKVVAFARERGVIVASDECYLGLSWEGRALSILDPEVCDGDHTNLLAIHSLSKTSSLASYRAGFVVGDPELIGEMLEVRKHSGMMVPLPIQAAMTAALGDDEHEARQRERYRARREVLRKALAGAGFRIDHSEAGLYLWSTRGEPGLTTLDWLADRGILAAPGHFYGPQGAEHVRIALTASDERIAAAAERLSGN</sequence>
<feature type="compositionally biased region" description="Basic and acidic residues" evidence="4">
    <location>
        <begin position="14"/>
        <end position="26"/>
    </location>
</feature>
<feature type="region of interest" description="Disordered" evidence="4">
    <location>
        <begin position="1"/>
        <end position="62"/>
    </location>
</feature>
<proteinExistence type="predicted"/>
<dbReference type="InterPro" id="IPR004839">
    <property type="entry name" value="Aminotransferase_I/II_large"/>
</dbReference>
<accession>A0A6G9YQC5</accession>
<keyword evidence="7" id="KW-1185">Reference proteome</keyword>
<evidence type="ECO:0000313" key="6">
    <source>
        <dbReference type="EMBL" id="QIS15398.1"/>
    </source>
</evidence>
<dbReference type="AlphaFoldDB" id="A0A6G9YQC5"/>
<protein>
    <submittedName>
        <fullName evidence="6">Succinyldiaminopimelate transaminase</fullName>
        <ecNumber evidence="6">2.6.1.17</ecNumber>
    </submittedName>
</protein>
<dbReference type="EC" id="2.6.1.17" evidence="6"/>
<dbReference type="CDD" id="cd00609">
    <property type="entry name" value="AAT_like"/>
    <property type="match status" value="1"/>
</dbReference>
<dbReference type="GO" id="GO:0030170">
    <property type="term" value="F:pyridoxal phosphate binding"/>
    <property type="evidence" value="ECO:0007669"/>
    <property type="project" value="InterPro"/>
</dbReference>
<feature type="domain" description="Aminotransferase class I/classII large" evidence="5">
    <location>
        <begin position="92"/>
        <end position="424"/>
    </location>
</feature>
<dbReference type="EMBL" id="CP046172">
    <property type="protein sequence ID" value="QIS15398.1"/>
    <property type="molecule type" value="Genomic_DNA"/>
</dbReference>
<dbReference type="SUPFAM" id="SSF53383">
    <property type="entry name" value="PLP-dependent transferases"/>
    <property type="match status" value="1"/>
</dbReference>